<dbReference type="OrthoDB" id="7284468at2"/>
<keyword evidence="2" id="KW-0813">Transport</keyword>
<feature type="transmembrane region" description="Helical" evidence="11">
    <location>
        <begin position="62"/>
        <end position="83"/>
    </location>
</feature>
<keyword evidence="7 11" id="KW-1133">Transmembrane helix</keyword>
<dbReference type="RefSeq" id="WP_153439078.1">
    <property type="nucleotide sequence ID" value="NZ_CP121659.1"/>
</dbReference>
<dbReference type="CDD" id="cd06579">
    <property type="entry name" value="TM_PBP1_transp_AraH_like"/>
    <property type="match status" value="1"/>
</dbReference>
<feature type="transmembrane region" description="Helical" evidence="11">
    <location>
        <begin position="235"/>
        <end position="257"/>
    </location>
</feature>
<evidence type="ECO:0000256" key="5">
    <source>
        <dbReference type="ARBA" id="ARBA00022597"/>
    </source>
</evidence>
<dbReference type="Proteomes" id="UP000439983">
    <property type="component" value="Unassembled WGS sequence"/>
</dbReference>
<keyword evidence="5" id="KW-0762">Sugar transport</keyword>
<dbReference type="PANTHER" id="PTHR32196">
    <property type="entry name" value="ABC TRANSPORTER PERMEASE PROTEIN YPHD-RELATED-RELATED"/>
    <property type="match status" value="1"/>
</dbReference>
<accession>A0A6N7LBV3</accession>
<evidence type="ECO:0000313" key="12">
    <source>
        <dbReference type="EMBL" id="MQX15327.1"/>
    </source>
</evidence>
<feature type="transmembrane region" description="Helical" evidence="11">
    <location>
        <begin position="277"/>
        <end position="302"/>
    </location>
</feature>
<evidence type="ECO:0000256" key="4">
    <source>
        <dbReference type="ARBA" id="ARBA00022519"/>
    </source>
</evidence>
<dbReference type="PANTHER" id="PTHR32196:SF32">
    <property type="entry name" value="XYLOSE TRANSPORT SYSTEM PERMEASE PROTEIN XYLH"/>
    <property type="match status" value="1"/>
</dbReference>
<evidence type="ECO:0000313" key="13">
    <source>
        <dbReference type="Proteomes" id="UP000439983"/>
    </source>
</evidence>
<feature type="transmembrane region" description="Helical" evidence="11">
    <location>
        <begin position="194"/>
        <end position="215"/>
    </location>
</feature>
<feature type="transmembrane region" description="Helical" evidence="11">
    <location>
        <begin position="121"/>
        <end position="140"/>
    </location>
</feature>
<evidence type="ECO:0000256" key="2">
    <source>
        <dbReference type="ARBA" id="ARBA00022448"/>
    </source>
</evidence>
<feature type="transmembrane region" description="Helical" evidence="11">
    <location>
        <begin position="34"/>
        <end position="56"/>
    </location>
</feature>
<dbReference type="GO" id="GO:0022857">
    <property type="term" value="F:transmembrane transporter activity"/>
    <property type="evidence" value="ECO:0007669"/>
    <property type="project" value="InterPro"/>
</dbReference>
<reference evidence="12 13" key="1">
    <citation type="journal article" date="2013" name="Genome Biol.">
        <title>Comparative genomics of the core and accessory genomes of 48 Sinorhizobium strains comprising five genospecies.</title>
        <authorList>
            <person name="Sugawara M."/>
            <person name="Epstein B."/>
            <person name="Badgley B.D."/>
            <person name="Unno T."/>
            <person name="Xu L."/>
            <person name="Reese J."/>
            <person name="Gyaneshwar P."/>
            <person name="Denny R."/>
            <person name="Mudge J."/>
            <person name="Bharti A.K."/>
            <person name="Farmer A.D."/>
            <person name="May G.D."/>
            <person name="Woodward J.E."/>
            <person name="Medigue C."/>
            <person name="Vallenet D."/>
            <person name="Lajus A."/>
            <person name="Rouy Z."/>
            <person name="Martinez-Vaz B."/>
            <person name="Tiffin P."/>
            <person name="Young N.D."/>
            <person name="Sadowsky M.J."/>
        </authorList>
    </citation>
    <scope>NUCLEOTIDE SEQUENCE [LARGE SCALE GENOMIC DNA]</scope>
    <source>
        <strain evidence="12 13">USDA4894</strain>
    </source>
</reference>
<protein>
    <recommendedName>
        <fullName evidence="10">Xylose transport system permease protein XylH</fullName>
    </recommendedName>
</protein>
<dbReference type="InterPro" id="IPR001851">
    <property type="entry name" value="ABC_transp_permease"/>
</dbReference>
<feature type="transmembrane region" description="Helical" evidence="11">
    <location>
        <begin position="368"/>
        <end position="395"/>
    </location>
</feature>
<keyword evidence="4" id="KW-0997">Cell inner membrane</keyword>
<name>A0A6N7LBV3_SINTE</name>
<feature type="transmembrane region" description="Helical" evidence="11">
    <location>
        <begin position="95"/>
        <end position="115"/>
    </location>
</feature>
<feature type="transmembrane region" description="Helical" evidence="11">
    <location>
        <begin position="147"/>
        <end position="166"/>
    </location>
</feature>
<evidence type="ECO:0000256" key="8">
    <source>
        <dbReference type="ARBA" id="ARBA00023136"/>
    </source>
</evidence>
<dbReference type="EMBL" id="WITC01000037">
    <property type="protein sequence ID" value="MQX15327.1"/>
    <property type="molecule type" value="Genomic_DNA"/>
</dbReference>
<dbReference type="GO" id="GO:0005886">
    <property type="term" value="C:plasma membrane"/>
    <property type="evidence" value="ECO:0007669"/>
    <property type="project" value="UniProtKB-SubCell"/>
</dbReference>
<gene>
    <name evidence="12" type="ORF">GHK62_11260</name>
</gene>
<evidence type="ECO:0000256" key="10">
    <source>
        <dbReference type="ARBA" id="ARBA00035686"/>
    </source>
</evidence>
<keyword evidence="3" id="KW-1003">Cell membrane</keyword>
<dbReference type="AlphaFoldDB" id="A0A6N7LBV3"/>
<keyword evidence="13" id="KW-1185">Reference proteome</keyword>
<evidence type="ECO:0000256" key="6">
    <source>
        <dbReference type="ARBA" id="ARBA00022692"/>
    </source>
</evidence>
<proteinExistence type="predicted"/>
<evidence type="ECO:0000256" key="7">
    <source>
        <dbReference type="ARBA" id="ARBA00022989"/>
    </source>
</evidence>
<keyword evidence="8 11" id="KW-0472">Membrane</keyword>
<organism evidence="12 13">
    <name type="scientific">Sinorhizobium terangae</name>
    <dbReference type="NCBI Taxonomy" id="110322"/>
    <lineage>
        <taxon>Bacteria</taxon>
        <taxon>Pseudomonadati</taxon>
        <taxon>Pseudomonadota</taxon>
        <taxon>Alphaproteobacteria</taxon>
        <taxon>Hyphomicrobiales</taxon>
        <taxon>Rhizobiaceae</taxon>
        <taxon>Sinorhizobium/Ensifer group</taxon>
        <taxon>Sinorhizobium</taxon>
    </lineage>
</organism>
<evidence type="ECO:0000256" key="11">
    <source>
        <dbReference type="SAM" id="Phobius"/>
    </source>
</evidence>
<evidence type="ECO:0000256" key="9">
    <source>
        <dbReference type="ARBA" id="ARBA00035611"/>
    </source>
</evidence>
<feature type="transmembrane region" description="Helical" evidence="11">
    <location>
        <begin position="335"/>
        <end position="356"/>
    </location>
</feature>
<dbReference type="Pfam" id="PF02653">
    <property type="entry name" value="BPD_transp_2"/>
    <property type="match status" value="1"/>
</dbReference>
<sequence length="437" mass="46060">MADTTNTAHFNRARSAAENPVKRFFRATEIDTRLLGMVGAMLIIWIGFDFLSGGLFLTPRNLWNLSVQTASVAVMATGMVLVIVTRNIDLSVGSILGFVGMIMGVLQAELLPQILGFNHPATWIITLLAGLSLGAAIGALHGMIIAFLNVPSFIVTLGGLLIWRGATWFVTSGRTVAPMDATFRLMGGGTEGSIGATASWIVGLLACLAIVASIINARKQRKRFGFPRRPVWAEYFLSGIGCALVLGAVAVANSYPWPTNIARKYAEASGIAWPEGGLFIAHGIAIPVLIAIVIGIVMTFIATRLRFGRYVFAIGGNPEAAELAGIKTRWVTVRIFALMGMLCAVAAAISTARLNAATNAQGELDELYTIAAAVIGGTSLAGGMGTIAGAMLGALVMQSLQSGMVLLGIDSPLQRIVVGVVLVTAVWLDTVYRARAK</sequence>
<comment type="caution">
    <text evidence="12">The sequence shown here is derived from an EMBL/GenBank/DDBJ whole genome shotgun (WGS) entry which is preliminary data.</text>
</comment>
<evidence type="ECO:0000256" key="1">
    <source>
        <dbReference type="ARBA" id="ARBA00004651"/>
    </source>
</evidence>
<keyword evidence="6 11" id="KW-0812">Transmembrane</keyword>
<comment type="subcellular location">
    <subcellularLocation>
        <location evidence="1">Cell membrane</location>
        <topology evidence="1">Multi-pass membrane protein</topology>
    </subcellularLocation>
</comment>
<evidence type="ECO:0000256" key="3">
    <source>
        <dbReference type="ARBA" id="ARBA00022475"/>
    </source>
</evidence>
<comment type="function">
    <text evidence="9">Part of the binding-protein-dependent transport system for D-xylose. Probably responsible for the translocation of the substrate across the membrane.</text>
</comment>